<dbReference type="Proteomes" id="UP000761534">
    <property type="component" value="Unassembled WGS sequence"/>
</dbReference>
<evidence type="ECO:0000313" key="2">
    <source>
        <dbReference type="Proteomes" id="UP000761534"/>
    </source>
</evidence>
<name>A0A642V3E4_9ASCO</name>
<gene>
    <name evidence="1" type="ORF">TRICI_003565</name>
</gene>
<accession>A0A642V3E4</accession>
<comment type="caution">
    <text evidence="1">The sequence shown here is derived from an EMBL/GenBank/DDBJ whole genome shotgun (WGS) entry which is preliminary data.</text>
</comment>
<dbReference type="AlphaFoldDB" id="A0A642V3E4"/>
<evidence type="ECO:0000313" key="1">
    <source>
        <dbReference type="EMBL" id="KAA8912236.1"/>
    </source>
</evidence>
<protein>
    <submittedName>
        <fullName evidence="1">Uncharacterized protein</fullName>
    </submittedName>
</protein>
<dbReference type="EMBL" id="SWFS01000260">
    <property type="protein sequence ID" value="KAA8912236.1"/>
    <property type="molecule type" value="Genomic_DNA"/>
</dbReference>
<dbReference type="VEuPathDB" id="FungiDB:TRICI_003565"/>
<proteinExistence type="predicted"/>
<organism evidence="1 2">
    <name type="scientific">Trichomonascus ciferrii</name>
    <dbReference type="NCBI Taxonomy" id="44093"/>
    <lineage>
        <taxon>Eukaryota</taxon>
        <taxon>Fungi</taxon>
        <taxon>Dikarya</taxon>
        <taxon>Ascomycota</taxon>
        <taxon>Saccharomycotina</taxon>
        <taxon>Dipodascomycetes</taxon>
        <taxon>Dipodascales</taxon>
        <taxon>Trichomonascaceae</taxon>
        <taxon>Trichomonascus</taxon>
        <taxon>Trichomonascus ciferrii complex</taxon>
    </lineage>
</organism>
<sequence>MGLGEAEPQGSLHSKLWSQSLLSGVGVKMICMTSWLKWYEEYDRELGPFLATRITLIRSLSVLSGLLTEEYLVHEFQLVPSGSVPQIWGKCGVDELSYWFYLEMEYFISPKGA</sequence>
<keyword evidence="2" id="KW-1185">Reference proteome</keyword>
<reference evidence="1" key="1">
    <citation type="journal article" date="2019" name="G3 (Bethesda)">
        <title>Genome Assemblies of Two Rare Opportunistic Yeast Pathogens: Diutina rugosa (syn. Candida rugosa) and Trichomonascus ciferrii (syn. Candida ciferrii).</title>
        <authorList>
            <person name="Mixao V."/>
            <person name="Saus E."/>
            <person name="Hansen A.P."/>
            <person name="Lass-Florl C."/>
            <person name="Gabaldon T."/>
        </authorList>
    </citation>
    <scope>NUCLEOTIDE SEQUENCE</scope>
    <source>
        <strain evidence="1">CBS 4856</strain>
    </source>
</reference>